<organism evidence="2 3">
    <name type="scientific">Cupriavidus neocaledonicus</name>
    <dbReference type="NCBI Taxonomy" id="1040979"/>
    <lineage>
        <taxon>Bacteria</taxon>
        <taxon>Pseudomonadati</taxon>
        <taxon>Pseudomonadota</taxon>
        <taxon>Betaproteobacteria</taxon>
        <taxon>Burkholderiales</taxon>
        <taxon>Burkholderiaceae</taxon>
        <taxon>Cupriavidus</taxon>
    </lineage>
</organism>
<dbReference type="Proteomes" id="UP000255168">
    <property type="component" value="Chromosome I"/>
</dbReference>
<evidence type="ECO:0000313" key="4">
    <source>
        <dbReference type="Proteomes" id="UP000256710"/>
    </source>
</evidence>
<dbReference type="EMBL" id="OFTC01000028">
    <property type="protein sequence ID" value="SOZ37019.1"/>
    <property type="molecule type" value="Genomic_DNA"/>
</dbReference>
<dbReference type="RefSeq" id="WP_018008848.1">
    <property type="nucleotide sequence ID" value="NZ_AQUR01000107.1"/>
</dbReference>
<gene>
    <name evidence="1" type="ORF">CBM2605_A60263</name>
    <name evidence="2" type="ORF">CBM2607_10534</name>
</gene>
<reference evidence="3 4" key="1">
    <citation type="submission" date="2018-01" db="EMBL/GenBank/DDBJ databases">
        <authorList>
            <person name="Clerissi C."/>
        </authorList>
    </citation>
    <scope>NUCLEOTIDE SEQUENCE [LARGE SCALE GENOMIC DNA]</scope>
    <source>
        <strain evidence="1">Cupriavidus taiwanensis STM 6082</strain>
        <strain evidence="2">Cupriavidus taiwanensis STM 6160</strain>
    </source>
</reference>
<dbReference type="AlphaFoldDB" id="A0A375H5Q8"/>
<sequence length="101" mass="10805">MIDFGLNIDKFLAVAEEEFQPKLDAADNAGSIDPNIDNFRAVAEAEFRQELDAATIAASIELGTSVCHFGHRAGAYGGGAALFIENRQEPHGIIAEGLEDE</sequence>
<protein>
    <submittedName>
        <fullName evidence="2">Uncharacterized protein</fullName>
    </submittedName>
</protein>
<dbReference type="EMBL" id="LT984806">
    <property type="protein sequence ID" value="SPD45597.1"/>
    <property type="molecule type" value="Genomic_DNA"/>
</dbReference>
<evidence type="ECO:0000313" key="1">
    <source>
        <dbReference type="EMBL" id="SOZ37019.1"/>
    </source>
</evidence>
<keyword evidence="4" id="KW-1185">Reference proteome</keyword>
<dbReference type="Proteomes" id="UP000256710">
    <property type="component" value="Unassembled WGS sequence"/>
</dbReference>
<accession>A0A375H5Q8</accession>
<proteinExistence type="predicted"/>
<evidence type="ECO:0000313" key="3">
    <source>
        <dbReference type="Proteomes" id="UP000255168"/>
    </source>
</evidence>
<evidence type="ECO:0000313" key="2">
    <source>
        <dbReference type="EMBL" id="SPD45597.1"/>
    </source>
</evidence>
<name>A0A375H5Q8_9BURK</name>